<dbReference type="PRINTS" id="PR00344">
    <property type="entry name" value="BCTRLSENSOR"/>
</dbReference>
<evidence type="ECO:0000313" key="12">
    <source>
        <dbReference type="Proteomes" id="UP000680638"/>
    </source>
</evidence>
<evidence type="ECO:0000313" key="11">
    <source>
        <dbReference type="EMBL" id="GIO70076.1"/>
    </source>
</evidence>
<keyword evidence="5" id="KW-0547">Nucleotide-binding</keyword>
<dbReference type="SMART" id="SM00387">
    <property type="entry name" value="HATPase_c"/>
    <property type="match status" value="1"/>
</dbReference>
<keyword evidence="12" id="KW-1185">Reference proteome</keyword>
<gene>
    <name evidence="11" type="ORF">J21TS3_48970</name>
</gene>
<accession>A0ABQ4M3J2</accession>
<dbReference type="EMBL" id="BORW01000045">
    <property type="protein sequence ID" value="GIO70076.1"/>
    <property type="molecule type" value="Genomic_DNA"/>
</dbReference>
<comment type="caution">
    <text evidence="11">The sequence shown here is derived from an EMBL/GenBank/DDBJ whole genome shotgun (WGS) entry which is preliminary data.</text>
</comment>
<dbReference type="InterPro" id="IPR005467">
    <property type="entry name" value="His_kinase_dom"/>
</dbReference>
<dbReference type="Gene3D" id="3.30.565.10">
    <property type="entry name" value="Histidine kinase-like ATPase, C-terminal domain"/>
    <property type="match status" value="1"/>
</dbReference>
<proteinExistence type="predicted"/>
<sequence>MFETLLLNFLFLLVPVIVFLVFFENRPSDYHGKILVLLSAASMILCISMPIQLSIGFIVDLRYIPFLVVALYGGYRSVFLLYIILNLYRFYVGGEGTMQSFLFSTTIMVIVPYYSAKFMKLSSRGRILWAMIASFLTIGFYLCTLSFATGALNNHFGVLALNTLTTYVAFMGVLMVLIEKIISNMKNRDRIMHSERLNVVSELAASVSHEIRNPLTVTSGFLQLLSKSKAIGPEEKEYVELSLQELRRAEKIVSDYLSFAKPQSDNMVYSDMSEELEYTKSVIMPYASIHKVEVAFSFNNSLKKHYDRNQVQQCLINLYKNGIEAMKEKGGGILFIDISEKKQNIVIRIEDTGVGMTKEEISRLGKPYYSTKEEGTGLGMLMVYSTVDKLKGFIEVESEKGKGTTFLITIPT</sequence>
<comment type="catalytic activity">
    <reaction evidence="1">
        <text>ATP + protein L-histidine = ADP + protein N-phospho-L-histidine.</text>
        <dbReference type="EC" id="2.7.13.3"/>
    </reaction>
</comment>
<dbReference type="SMART" id="SM00388">
    <property type="entry name" value="HisKA"/>
    <property type="match status" value="1"/>
</dbReference>
<evidence type="ECO:0000256" key="6">
    <source>
        <dbReference type="ARBA" id="ARBA00022777"/>
    </source>
</evidence>
<feature type="transmembrane region" description="Helical" evidence="9">
    <location>
        <begin position="35"/>
        <end position="59"/>
    </location>
</feature>
<evidence type="ECO:0000256" key="2">
    <source>
        <dbReference type="ARBA" id="ARBA00012438"/>
    </source>
</evidence>
<feature type="transmembrane region" description="Helical" evidence="9">
    <location>
        <begin position="156"/>
        <end position="178"/>
    </location>
</feature>
<keyword evidence="9" id="KW-0812">Transmembrane</keyword>
<keyword evidence="9" id="KW-1133">Transmembrane helix</keyword>
<organism evidence="11 12">
    <name type="scientific">Paenibacillus cookii</name>
    <dbReference type="NCBI Taxonomy" id="157839"/>
    <lineage>
        <taxon>Bacteria</taxon>
        <taxon>Bacillati</taxon>
        <taxon>Bacillota</taxon>
        <taxon>Bacilli</taxon>
        <taxon>Bacillales</taxon>
        <taxon>Paenibacillaceae</taxon>
        <taxon>Paenibacillus</taxon>
    </lineage>
</organism>
<dbReference type="InterPro" id="IPR003661">
    <property type="entry name" value="HisK_dim/P_dom"/>
</dbReference>
<evidence type="ECO:0000259" key="10">
    <source>
        <dbReference type="PROSITE" id="PS50109"/>
    </source>
</evidence>
<dbReference type="InterPro" id="IPR036890">
    <property type="entry name" value="HATPase_C_sf"/>
</dbReference>
<protein>
    <recommendedName>
        <fullName evidence="2">histidine kinase</fullName>
        <ecNumber evidence="2">2.7.13.3</ecNumber>
    </recommendedName>
</protein>
<keyword evidence="8" id="KW-0902">Two-component regulatory system</keyword>
<feature type="transmembrane region" description="Helical" evidence="9">
    <location>
        <begin position="5"/>
        <end position="23"/>
    </location>
</feature>
<evidence type="ECO:0000256" key="3">
    <source>
        <dbReference type="ARBA" id="ARBA00022553"/>
    </source>
</evidence>
<name>A0ABQ4M3J2_9BACL</name>
<evidence type="ECO:0000256" key="8">
    <source>
        <dbReference type="ARBA" id="ARBA00023012"/>
    </source>
</evidence>
<dbReference type="Proteomes" id="UP000680638">
    <property type="component" value="Unassembled WGS sequence"/>
</dbReference>
<dbReference type="EC" id="2.7.13.3" evidence="2"/>
<feature type="transmembrane region" description="Helical" evidence="9">
    <location>
        <begin position="97"/>
        <end position="115"/>
    </location>
</feature>
<keyword evidence="6 11" id="KW-0418">Kinase</keyword>
<dbReference type="CDD" id="cd00082">
    <property type="entry name" value="HisKA"/>
    <property type="match status" value="1"/>
</dbReference>
<evidence type="ECO:0000256" key="1">
    <source>
        <dbReference type="ARBA" id="ARBA00000085"/>
    </source>
</evidence>
<dbReference type="PROSITE" id="PS50109">
    <property type="entry name" value="HIS_KIN"/>
    <property type="match status" value="1"/>
</dbReference>
<dbReference type="InterPro" id="IPR004358">
    <property type="entry name" value="Sig_transdc_His_kin-like_C"/>
</dbReference>
<dbReference type="InterPro" id="IPR003594">
    <property type="entry name" value="HATPase_dom"/>
</dbReference>
<evidence type="ECO:0000256" key="5">
    <source>
        <dbReference type="ARBA" id="ARBA00022741"/>
    </source>
</evidence>
<dbReference type="SUPFAM" id="SSF55874">
    <property type="entry name" value="ATPase domain of HSP90 chaperone/DNA topoisomerase II/histidine kinase"/>
    <property type="match status" value="1"/>
</dbReference>
<dbReference type="Pfam" id="PF02518">
    <property type="entry name" value="HATPase_c"/>
    <property type="match status" value="1"/>
</dbReference>
<evidence type="ECO:0000256" key="7">
    <source>
        <dbReference type="ARBA" id="ARBA00022840"/>
    </source>
</evidence>
<dbReference type="Gene3D" id="1.10.287.130">
    <property type="match status" value="1"/>
</dbReference>
<feature type="transmembrane region" description="Helical" evidence="9">
    <location>
        <begin position="66"/>
        <end position="85"/>
    </location>
</feature>
<dbReference type="PANTHER" id="PTHR43065:SF46">
    <property type="entry name" value="C4-DICARBOXYLATE TRANSPORT SENSOR PROTEIN DCTB"/>
    <property type="match status" value="1"/>
</dbReference>
<dbReference type="RefSeq" id="WP_212952617.1">
    <property type="nucleotide sequence ID" value="NZ_BORW01000045.1"/>
</dbReference>
<reference evidence="11 12" key="1">
    <citation type="submission" date="2021-03" db="EMBL/GenBank/DDBJ databases">
        <title>Antimicrobial resistance genes in bacteria isolated from Japanese honey, and their potential for conferring macrolide and lincosamide resistance in the American foulbrood pathogen Paenibacillus larvae.</title>
        <authorList>
            <person name="Okamoto M."/>
            <person name="Kumagai M."/>
            <person name="Kanamori H."/>
            <person name="Takamatsu D."/>
        </authorList>
    </citation>
    <scope>NUCLEOTIDE SEQUENCE [LARGE SCALE GENOMIC DNA]</scope>
    <source>
        <strain evidence="11 12">J21TS3</strain>
    </source>
</reference>
<dbReference type="PANTHER" id="PTHR43065">
    <property type="entry name" value="SENSOR HISTIDINE KINASE"/>
    <property type="match status" value="1"/>
</dbReference>
<dbReference type="InterPro" id="IPR036097">
    <property type="entry name" value="HisK_dim/P_sf"/>
</dbReference>
<keyword evidence="3" id="KW-0597">Phosphoprotein</keyword>
<feature type="transmembrane region" description="Helical" evidence="9">
    <location>
        <begin position="127"/>
        <end position="150"/>
    </location>
</feature>
<dbReference type="GO" id="GO:0016301">
    <property type="term" value="F:kinase activity"/>
    <property type="evidence" value="ECO:0007669"/>
    <property type="project" value="UniProtKB-KW"/>
</dbReference>
<evidence type="ECO:0000256" key="9">
    <source>
        <dbReference type="SAM" id="Phobius"/>
    </source>
</evidence>
<dbReference type="Pfam" id="PF00512">
    <property type="entry name" value="HisKA"/>
    <property type="match status" value="1"/>
</dbReference>
<feature type="domain" description="Histidine kinase" evidence="10">
    <location>
        <begin position="206"/>
        <end position="412"/>
    </location>
</feature>
<keyword evidence="4" id="KW-0808">Transferase</keyword>
<evidence type="ECO:0000256" key="4">
    <source>
        <dbReference type="ARBA" id="ARBA00022679"/>
    </source>
</evidence>
<keyword evidence="7" id="KW-0067">ATP-binding</keyword>
<keyword evidence="9" id="KW-0472">Membrane</keyword>
<dbReference type="SUPFAM" id="SSF47384">
    <property type="entry name" value="Homodimeric domain of signal transducing histidine kinase"/>
    <property type="match status" value="1"/>
</dbReference>